<protein>
    <submittedName>
        <fullName evidence="1">Uncharacterized protein</fullName>
    </submittedName>
</protein>
<proteinExistence type="predicted"/>
<reference evidence="3 4" key="1">
    <citation type="submission" date="2014-08" db="EMBL/GenBank/DDBJ databases">
        <title>Genome sequences of NCPPB Pectobacterium isolates.</title>
        <authorList>
            <person name="Glover R.H."/>
            <person name="Sapp M."/>
            <person name="Elphinstone J."/>
        </authorList>
    </citation>
    <scope>NUCLEOTIDE SEQUENCE [LARGE SCALE GENOMIC DNA]</scope>
    <source>
        <strain evidence="1 3">NCPPB 3701</strain>
        <strain evidence="2 4">NCPPB3702</strain>
    </source>
</reference>
<evidence type="ECO:0000313" key="3">
    <source>
        <dbReference type="Proteomes" id="UP000029257"/>
    </source>
</evidence>
<comment type="caution">
    <text evidence="1">The sequence shown here is derived from an EMBL/GenBank/DDBJ whole genome shotgun (WGS) entry which is preliminary data.</text>
</comment>
<name>A0AAW3ECJ0_9GAMM</name>
<evidence type="ECO:0000313" key="1">
    <source>
        <dbReference type="EMBL" id="KFX03383.1"/>
    </source>
</evidence>
<accession>A0AAW3ECJ0</accession>
<sequence length="70" mass="7623">MRNPLFLLCDEPVVGSVCRVRCMIVARLIGAKQCKKVKKCAPSDACQQGEKSGIGLKVDVGRITKRGIHL</sequence>
<dbReference type="Proteomes" id="UP000029257">
    <property type="component" value="Unassembled WGS sequence"/>
</dbReference>
<dbReference type="AlphaFoldDB" id="A0AAW3ECJ0"/>
<evidence type="ECO:0000313" key="4">
    <source>
        <dbReference type="Proteomes" id="UP000029436"/>
    </source>
</evidence>
<keyword evidence="4" id="KW-1185">Reference proteome</keyword>
<organism evidence="1 3">
    <name type="scientific">Pectobacterium wasabiae</name>
    <dbReference type="NCBI Taxonomy" id="55208"/>
    <lineage>
        <taxon>Bacteria</taxon>
        <taxon>Pseudomonadati</taxon>
        <taxon>Pseudomonadota</taxon>
        <taxon>Gammaproteobacteria</taxon>
        <taxon>Enterobacterales</taxon>
        <taxon>Pectobacteriaceae</taxon>
        <taxon>Pectobacterium</taxon>
    </lineage>
</organism>
<dbReference type="EMBL" id="JQHP01000012">
    <property type="protein sequence ID" value="KFX03383.1"/>
    <property type="molecule type" value="Genomic_DNA"/>
</dbReference>
<dbReference type="Proteomes" id="UP000029436">
    <property type="component" value="Unassembled WGS sequence"/>
</dbReference>
<evidence type="ECO:0000313" key="2">
    <source>
        <dbReference type="EMBL" id="KGA26729.1"/>
    </source>
</evidence>
<gene>
    <name evidence="1" type="ORF">JV38_19375</name>
    <name evidence="2" type="ORF">KU73_19790</name>
</gene>
<dbReference type="EMBL" id="JQOH01000012">
    <property type="protein sequence ID" value="KGA26729.1"/>
    <property type="molecule type" value="Genomic_DNA"/>
</dbReference>